<comment type="caution">
    <text evidence="5">The sequence shown here is derived from an EMBL/GenBank/DDBJ whole genome shotgun (WGS) entry which is preliminary data.</text>
</comment>
<evidence type="ECO:0000313" key="5">
    <source>
        <dbReference type="EMBL" id="GBG90909.1"/>
    </source>
</evidence>
<keyword evidence="1" id="KW-0862">Zinc</keyword>
<sequence length="523" mass="57530">MEWPRGGGWNGSGPGWNDGGAGWNGGGPGGGNWGGGGGRRNVKCYNCGQCGNYSRDCMMPRQGGGGGYQQGNGQPQGGAPGQGWNGAGSGSVATGNEGGGGASALVVKLSTELEESFGAMASFFKLSLEEKAKANAAKKEEEERLKREEFERVAKEEAKRIELEKKGEEEKKEADRNWSIRKLFSEQPVFLRKEVKSAVNEELHEMVKQEDSDLPKVEGHATFKLSTLRNVPDAFKNAKDSIRKVGRDLAKEVFMKVNDALLKFGLDGSIKPGDVWKAVRMEGNGGRGYTDNAVERWRRLLVNFVRVPLDKNPAESLVMCAKVYADGMRDMFWGKKSFYVVGGSEEDVLAECKGTYEEGGFNSLGKWDGKGRLGHGYILLKNKDIGRFRPITPSYSEPSKQAGQRVTGALNGMITLLPPSGHFNLKSTGGLKRRVEEITRWALAKGEGGTIKGLSFDVKEMFNELPHASILKVVEWLRGRMKKKKREGVYVKKKGKGVSFANQRDKDWLFVSVDQVMDYVKYE</sequence>
<name>A0A388M8W7_CHABU</name>
<keyword evidence="1" id="KW-0863">Zinc-finger</keyword>
<evidence type="ECO:0000256" key="3">
    <source>
        <dbReference type="SAM" id="MobiDB-lite"/>
    </source>
</evidence>
<evidence type="ECO:0000259" key="4">
    <source>
        <dbReference type="PROSITE" id="PS50158"/>
    </source>
</evidence>
<feature type="coiled-coil region" evidence="2">
    <location>
        <begin position="128"/>
        <end position="173"/>
    </location>
</feature>
<keyword evidence="6" id="KW-1185">Reference proteome</keyword>
<evidence type="ECO:0000313" key="6">
    <source>
        <dbReference type="Proteomes" id="UP000265515"/>
    </source>
</evidence>
<feature type="region of interest" description="Disordered" evidence="3">
    <location>
        <begin position="64"/>
        <end position="95"/>
    </location>
</feature>
<feature type="domain" description="CCHC-type" evidence="4">
    <location>
        <begin position="43"/>
        <end position="57"/>
    </location>
</feature>
<protein>
    <recommendedName>
        <fullName evidence="4">CCHC-type domain-containing protein</fullName>
    </recommendedName>
</protein>
<dbReference type="STRING" id="69332.A0A388M8W7"/>
<gene>
    <name evidence="5" type="ORF">CBR_g51416</name>
</gene>
<dbReference type="GO" id="GO:0008270">
    <property type="term" value="F:zinc ion binding"/>
    <property type="evidence" value="ECO:0007669"/>
    <property type="project" value="UniProtKB-KW"/>
</dbReference>
<dbReference type="AlphaFoldDB" id="A0A388M8W7"/>
<feature type="compositionally biased region" description="Gly residues" evidence="3">
    <location>
        <begin position="64"/>
        <end position="89"/>
    </location>
</feature>
<accession>A0A388M8W7</accession>
<reference evidence="5 6" key="1">
    <citation type="journal article" date="2018" name="Cell">
        <title>The Chara Genome: Secondary Complexity and Implications for Plant Terrestrialization.</title>
        <authorList>
            <person name="Nishiyama T."/>
            <person name="Sakayama H."/>
            <person name="Vries J.D."/>
            <person name="Buschmann H."/>
            <person name="Saint-Marcoux D."/>
            <person name="Ullrich K.K."/>
            <person name="Haas F.B."/>
            <person name="Vanderstraeten L."/>
            <person name="Becker D."/>
            <person name="Lang D."/>
            <person name="Vosolsobe S."/>
            <person name="Rombauts S."/>
            <person name="Wilhelmsson P.K.I."/>
            <person name="Janitza P."/>
            <person name="Kern R."/>
            <person name="Heyl A."/>
            <person name="Rumpler F."/>
            <person name="Villalobos L.I.A.C."/>
            <person name="Clay J.M."/>
            <person name="Skokan R."/>
            <person name="Toyoda A."/>
            <person name="Suzuki Y."/>
            <person name="Kagoshima H."/>
            <person name="Schijlen E."/>
            <person name="Tajeshwar N."/>
            <person name="Catarino B."/>
            <person name="Hetherington A.J."/>
            <person name="Saltykova A."/>
            <person name="Bonnot C."/>
            <person name="Breuninger H."/>
            <person name="Symeonidi A."/>
            <person name="Radhakrishnan G.V."/>
            <person name="Van Nieuwerburgh F."/>
            <person name="Deforce D."/>
            <person name="Chang C."/>
            <person name="Karol K.G."/>
            <person name="Hedrich R."/>
            <person name="Ulvskov P."/>
            <person name="Glockner G."/>
            <person name="Delwiche C.F."/>
            <person name="Petrasek J."/>
            <person name="Van de Peer Y."/>
            <person name="Friml J."/>
            <person name="Beilby M."/>
            <person name="Dolan L."/>
            <person name="Kohara Y."/>
            <person name="Sugano S."/>
            <person name="Fujiyama A."/>
            <person name="Delaux P.-M."/>
            <person name="Quint M."/>
            <person name="TheiBen G."/>
            <person name="Hagemann M."/>
            <person name="Harholt J."/>
            <person name="Dunand C."/>
            <person name="Zachgo S."/>
            <person name="Langdale J."/>
            <person name="Maumus F."/>
            <person name="Straeten D.V.D."/>
            <person name="Gould S.B."/>
            <person name="Rensing S.A."/>
        </authorList>
    </citation>
    <scope>NUCLEOTIDE SEQUENCE [LARGE SCALE GENOMIC DNA]</scope>
    <source>
        <strain evidence="5 6">S276</strain>
    </source>
</reference>
<feature type="region of interest" description="Disordered" evidence="3">
    <location>
        <begin position="1"/>
        <end position="28"/>
    </location>
</feature>
<keyword evidence="2" id="KW-0175">Coiled coil</keyword>
<dbReference type="PROSITE" id="PS50158">
    <property type="entry name" value="ZF_CCHC"/>
    <property type="match status" value="1"/>
</dbReference>
<proteinExistence type="predicted"/>
<organism evidence="5 6">
    <name type="scientific">Chara braunii</name>
    <name type="common">Braun's stonewort</name>
    <dbReference type="NCBI Taxonomy" id="69332"/>
    <lineage>
        <taxon>Eukaryota</taxon>
        <taxon>Viridiplantae</taxon>
        <taxon>Streptophyta</taxon>
        <taxon>Charophyceae</taxon>
        <taxon>Charales</taxon>
        <taxon>Characeae</taxon>
        <taxon>Chara</taxon>
    </lineage>
</organism>
<dbReference type="Proteomes" id="UP000265515">
    <property type="component" value="Unassembled WGS sequence"/>
</dbReference>
<dbReference type="GO" id="GO:0003676">
    <property type="term" value="F:nucleic acid binding"/>
    <property type="evidence" value="ECO:0007669"/>
    <property type="project" value="InterPro"/>
</dbReference>
<dbReference type="Gramene" id="GBG90909">
    <property type="protein sequence ID" value="GBG90909"/>
    <property type="gene ID" value="CBR_g51416"/>
</dbReference>
<dbReference type="InterPro" id="IPR001878">
    <property type="entry name" value="Znf_CCHC"/>
</dbReference>
<evidence type="ECO:0000256" key="2">
    <source>
        <dbReference type="SAM" id="Coils"/>
    </source>
</evidence>
<keyword evidence="1" id="KW-0479">Metal-binding</keyword>
<dbReference type="EMBL" id="BFEA01000852">
    <property type="protein sequence ID" value="GBG90909.1"/>
    <property type="molecule type" value="Genomic_DNA"/>
</dbReference>
<evidence type="ECO:0000256" key="1">
    <source>
        <dbReference type="PROSITE-ProRule" id="PRU00047"/>
    </source>
</evidence>